<sequence length="130" mass="13821">MPDEAGLNDTILYVCTTCRAEGDTSETRAGTRLLAALREQATGAGAPRIEGVECLSVCKRPCTVAVASPGRWTYVYGDLDAEASARTILTGIGLYAGTSDGIVPWRERPEAFRKGVVARIPSFTNPTDTP</sequence>
<dbReference type="InterPro" id="IPR036249">
    <property type="entry name" value="Thioredoxin-like_sf"/>
</dbReference>
<organism evidence="1 2">
    <name type="scientific">Methylobacterium gnaphalii</name>
    <dbReference type="NCBI Taxonomy" id="1010610"/>
    <lineage>
        <taxon>Bacteria</taxon>
        <taxon>Pseudomonadati</taxon>
        <taxon>Pseudomonadota</taxon>
        <taxon>Alphaproteobacteria</taxon>
        <taxon>Hyphomicrobiales</taxon>
        <taxon>Methylobacteriaceae</taxon>
        <taxon>Methylobacterium</taxon>
    </lineage>
</organism>
<accession>A0A512JKU1</accession>
<name>A0A512JKU1_9HYPH</name>
<comment type="caution">
    <text evidence="1">The sequence shown here is derived from an EMBL/GenBank/DDBJ whole genome shotgun (WGS) entry which is preliminary data.</text>
</comment>
<evidence type="ECO:0000313" key="2">
    <source>
        <dbReference type="Proteomes" id="UP000321750"/>
    </source>
</evidence>
<dbReference type="Pfam" id="PF07845">
    <property type="entry name" value="DUF1636"/>
    <property type="match status" value="1"/>
</dbReference>
<reference evidence="1 2" key="1">
    <citation type="submission" date="2019-07" db="EMBL/GenBank/DDBJ databases">
        <title>Whole genome shotgun sequence of Methylobacterium gnaphalii NBRC 107716.</title>
        <authorList>
            <person name="Hosoyama A."/>
            <person name="Uohara A."/>
            <person name="Ohji S."/>
            <person name="Ichikawa N."/>
        </authorList>
    </citation>
    <scope>NUCLEOTIDE SEQUENCE [LARGE SCALE GENOMIC DNA]</scope>
    <source>
        <strain evidence="1 2">NBRC 107716</strain>
    </source>
</reference>
<dbReference type="RefSeq" id="WP_174804583.1">
    <property type="nucleotide sequence ID" value="NZ_BJZV01000012.1"/>
</dbReference>
<proteinExistence type="predicted"/>
<dbReference type="CDD" id="cd02980">
    <property type="entry name" value="TRX_Fd_family"/>
    <property type="match status" value="1"/>
</dbReference>
<dbReference type="InterPro" id="IPR012863">
    <property type="entry name" value="DUF1636"/>
</dbReference>
<gene>
    <name evidence="1" type="ORF">MGN01_24240</name>
</gene>
<protein>
    <submittedName>
        <fullName evidence="1">Metal-binding protein</fullName>
    </submittedName>
</protein>
<dbReference type="EMBL" id="BJZV01000012">
    <property type="protein sequence ID" value="GEP10579.1"/>
    <property type="molecule type" value="Genomic_DNA"/>
</dbReference>
<dbReference type="SUPFAM" id="SSF52833">
    <property type="entry name" value="Thioredoxin-like"/>
    <property type="match status" value="1"/>
</dbReference>
<dbReference type="Proteomes" id="UP000321750">
    <property type="component" value="Unassembled WGS sequence"/>
</dbReference>
<keyword evidence="2" id="KW-1185">Reference proteome</keyword>
<dbReference type="AlphaFoldDB" id="A0A512JKU1"/>
<evidence type="ECO:0000313" key="1">
    <source>
        <dbReference type="EMBL" id="GEP10579.1"/>
    </source>
</evidence>